<proteinExistence type="predicted"/>
<reference evidence="1" key="1">
    <citation type="submission" date="2024-06" db="EMBL/GenBank/DDBJ databases">
        <authorList>
            <person name="Fan A."/>
            <person name="Zhang F.Y."/>
            <person name="Zhang L."/>
        </authorList>
    </citation>
    <scope>NUCLEOTIDE SEQUENCE</scope>
    <source>
        <strain evidence="1">Y61</strain>
    </source>
</reference>
<dbReference type="RefSeq" id="WP_129930124.1">
    <property type="nucleotide sequence ID" value="NZ_CP159510.1"/>
</dbReference>
<dbReference type="Pfam" id="PF12953">
    <property type="entry name" value="DUF3842"/>
    <property type="match status" value="1"/>
</dbReference>
<accession>A0AAU8IEW5</accession>
<evidence type="ECO:0000313" key="1">
    <source>
        <dbReference type="EMBL" id="XCJ16934.1"/>
    </source>
</evidence>
<dbReference type="AlphaFoldDB" id="A0AAU8IEW5"/>
<protein>
    <submittedName>
        <fullName evidence="1">DUF3842 family protein</fullName>
    </submittedName>
</protein>
<sequence>MKIAVLDGQGAGLGQSIIKKIRQELPQNTSIIAIGTNTFATSKMVRAGANIGISGEQGFCAFCHRESIDGIIAPIGMIQPGSIHGEVTRRIAHTFSDLTCQKYLLPMHHKQVMIPCTGKIPIKELIQAVIEDLKQKSRESPC</sequence>
<dbReference type="InterPro" id="IPR024208">
    <property type="entry name" value="DUF3842"/>
</dbReference>
<name>A0AAU8IEW5_9BACL</name>
<organism evidence="1">
    <name type="scientific">Sporolactobacillus sp. Y61</name>
    <dbReference type="NCBI Taxonomy" id="3160863"/>
    <lineage>
        <taxon>Bacteria</taxon>
        <taxon>Bacillati</taxon>
        <taxon>Bacillota</taxon>
        <taxon>Bacilli</taxon>
        <taxon>Bacillales</taxon>
        <taxon>Sporolactobacillaceae</taxon>
        <taxon>Sporolactobacillus</taxon>
    </lineage>
</organism>
<dbReference type="EMBL" id="CP159510">
    <property type="protein sequence ID" value="XCJ16934.1"/>
    <property type="molecule type" value="Genomic_DNA"/>
</dbReference>
<gene>
    <name evidence="1" type="ORF">ABNN70_15220</name>
</gene>